<proteinExistence type="predicted"/>
<gene>
    <name evidence="1" type="primary">BnaCnng44330D</name>
    <name evidence="1" type="ORF">GSBRNA2T00042402001</name>
</gene>
<name>A0A078JFV9_BRANA</name>
<evidence type="ECO:0000313" key="1">
    <source>
        <dbReference type="EMBL" id="CDY64601.1"/>
    </source>
</evidence>
<dbReference type="AlphaFoldDB" id="A0A078JFV9"/>
<keyword evidence="2" id="KW-1185">Reference proteome</keyword>
<dbReference type="EMBL" id="LK034494">
    <property type="protein sequence ID" value="CDY64601.1"/>
    <property type="molecule type" value="Genomic_DNA"/>
</dbReference>
<dbReference type="Proteomes" id="UP000028999">
    <property type="component" value="Unassembled WGS sequence"/>
</dbReference>
<sequence length="19" mass="2144">MGFFSCFLGLVTDLTLCLY</sequence>
<organism evidence="1 2">
    <name type="scientific">Brassica napus</name>
    <name type="common">Rape</name>
    <dbReference type="NCBI Taxonomy" id="3708"/>
    <lineage>
        <taxon>Eukaryota</taxon>
        <taxon>Viridiplantae</taxon>
        <taxon>Streptophyta</taxon>
        <taxon>Embryophyta</taxon>
        <taxon>Tracheophyta</taxon>
        <taxon>Spermatophyta</taxon>
        <taxon>Magnoliopsida</taxon>
        <taxon>eudicotyledons</taxon>
        <taxon>Gunneridae</taxon>
        <taxon>Pentapetalae</taxon>
        <taxon>rosids</taxon>
        <taxon>malvids</taxon>
        <taxon>Brassicales</taxon>
        <taxon>Brassicaceae</taxon>
        <taxon>Brassiceae</taxon>
        <taxon>Brassica</taxon>
    </lineage>
</organism>
<accession>A0A078JFV9</accession>
<dbReference type="PaxDb" id="3708-A0A078JFV9"/>
<reference evidence="1 2" key="1">
    <citation type="journal article" date="2014" name="Science">
        <title>Plant genetics. Early allopolyploid evolution in the post-Neolithic Brassica napus oilseed genome.</title>
        <authorList>
            <person name="Chalhoub B."/>
            <person name="Denoeud F."/>
            <person name="Liu S."/>
            <person name="Parkin I.A."/>
            <person name="Tang H."/>
            <person name="Wang X."/>
            <person name="Chiquet J."/>
            <person name="Belcram H."/>
            <person name="Tong C."/>
            <person name="Samans B."/>
            <person name="Correa M."/>
            <person name="Da Silva C."/>
            <person name="Just J."/>
            <person name="Falentin C."/>
            <person name="Koh C.S."/>
            <person name="Le Clainche I."/>
            <person name="Bernard M."/>
            <person name="Bento P."/>
            <person name="Noel B."/>
            <person name="Labadie K."/>
            <person name="Alberti A."/>
            <person name="Charles M."/>
            <person name="Arnaud D."/>
            <person name="Guo H."/>
            <person name="Daviaud C."/>
            <person name="Alamery S."/>
            <person name="Jabbari K."/>
            <person name="Zhao M."/>
            <person name="Edger P.P."/>
            <person name="Chelaifa H."/>
            <person name="Tack D."/>
            <person name="Lassalle G."/>
            <person name="Mestiri I."/>
            <person name="Schnel N."/>
            <person name="Le Paslier M.C."/>
            <person name="Fan G."/>
            <person name="Renault V."/>
            <person name="Bayer P.E."/>
            <person name="Golicz A.A."/>
            <person name="Manoli S."/>
            <person name="Lee T.H."/>
            <person name="Thi V.H."/>
            <person name="Chalabi S."/>
            <person name="Hu Q."/>
            <person name="Fan C."/>
            <person name="Tollenaere R."/>
            <person name="Lu Y."/>
            <person name="Battail C."/>
            <person name="Shen J."/>
            <person name="Sidebottom C.H."/>
            <person name="Wang X."/>
            <person name="Canaguier A."/>
            <person name="Chauveau A."/>
            <person name="Berard A."/>
            <person name="Deniot G."/>
            <person name="Guan M."/>
            <person name="Liu Z."/>
            <person name="Sun F."/>
            <person name="Lim Y.P."/>
            <person name="Lyons E."/>
            <person name="Town C.D."/>
            <person name="Bancroft I."/>
            <person name="Wang X."/>
            <person name="Meng J."/>
            <person name="Ma J."/>
            <person name="Pires J.C."/>
            <person name="King G.J."/>
            <person name="Brunel D."/>
            <person name="Delourme R."/>
            <person name="Renard M."/>
            <person name="Aury J.M."/>
            <person name="Adams K.L."/>
            <person name="Batley J."/>
            <person name="Snowdon R.J."/>
            <person name="Tost J."/>
            <person name="Edwards D."/>
            <person name="Zhou Y."/>
            <person name="Hua W."/>
            <person name="Sharpe A.G."/>
            <person name="Paterson A.H."/>
            <person name="Guan C."/>
            <person name="Wincker P."/>
        </authorList>
    </citation>
    <scope>NUCLEOTIDE SEQUENCE [LARGE SCALE GENOMIC DNA]</scope>
    <source>
        <strain evidence="2">cv. Darmor-bzh</strain>
    </source>
</reference>
<dbReference type="Gramene" id="CDY64601">
    <property type="protein sequence ID" value="CDY64601"/>
    <property type="gene ID" value="GSBRNA2T00042402001"/>
</dbReference>
<evidence type="ECO:0000313" key="2">
    <source>
        <dbReference type="Proteomes" id="UP000028999"/>
    </source>
</evidence>
<protein>
    <submittedName>
        <fullName evidence="1">BnaCnng44330D protein</fullName>
    </submittedName>
</protein>